<evidence type="ECO:0000256" key="4">
    <source>
        <dbReference type="ARBA" id="ARBA00022989"/>
    </source>
</evidence>
<feature type="transmembrane region" description="Helical" evidence="6">
    <location>
        <begin position="102"/>
        <end position="120"/>
    </location>
</feature>
<keyword evidence="5 6" id="KW-0472">Membrane</keyword>
<feature type="domain" description="Amino acid transporter transmembrane" evidence="7">
    <location>
        <begin position="73"/>
        <end position="505"/>
    </location>
</feature>
<gene>
    <name evidence="8" type="ORF">HXX76_011292</name>
</gene>
<dbReference type="OrthoDB" id="40134at2759"/>
<evidence type="ECO:0000256" key="5">
    <source>
        <dbReference type="ARBA" id="ARBA00023136"/>
    </source>
</evidence>
<dbReference type="EMBL" id="JAEHOC010000032">
    <property type="protein sequence ID" value="KAG2429051.1"/>
    <property type="molecule type" value="Genomic_DNA"/>
</dbReference>
<feature type="transmembrane region" description="Helical" evidence="6">
    <location>
        <begin position="215"/>
        <end position="234"/>
    </location>
</feature>
<dbReference type="PANTHER" id="PTHR22950">
    <property type="entry name" value="AMINO ACID TRANSPORTER"/>
    <property type="match status" value="1"/>
</dbReference>
<reference evidence="8" key="1">
    <citation type="journal article" date="2020" name="bioRxiv">
        <title>Comparative genomics of Chlamydomonas.</title>
        <authorList>
            <person name="Craig R.J."/>
            <person name="Hasan A.R."/>
            <person name="Ness R.W."/>
            <person name="Keightley P.D."/>
        </authorList>
    </citation>
    <scope>NUCLEOTIDE SEQUENCE</scope>
    <source>
        <strain evidence="8">SAG 7.73</strain>
    </source>
</reference>
<organism evidence="8 9">
    <name type="scientific">Chlamydomonas incerta</name>
    <dbReference type="NCBI Taxonomy" id="51695"/>
    <lineage>
        <taxon>Eukaryota</taxon>
        <taxon>Viridiplantae</taxon>
        <taxon>Chlorophyta</taxon>
        <taxon>core chlorophytes</taxon>
        <taxon>Chlorophyceae</taxon>
        <taxon>CS clade</taxon>
        <taxon>Chlamydomonadales</taxon>
        <taxon>Chlamydomonadaceae</taxon>
        <taxon>Chlamydomonas</taxon>
    </lineage>
</organism>
<sequence length="517" mass="55050">MTHNPVSGSLSEPLLAGGEEPQLGQVVVLGESAAGPANGTSQPAATIQKTLQRKGSDGSDGRPVESLSASVRRCSTLQTTAALLTLQLGWGLWLLPCDFARLGWVFGVGVLALLAIATSYSGSLFTRLYAAVPQAVLFGDVGDAAAGRVGRISVYITIYSLDATRCIILHLAATQSLFHALSPSLQQVLPLWQCSVIVAVVVLLLGQIRYLTQLSWFFMTGTAAQLVAIAIVVYDMLVYRGSPGEAGNASDAAMHLGATLTAERHRGLVYDSPLFPSDVSASNWTPAAMAVLNMIFAYGGQFAFLEIMSSMRTPNNFSKAVMMCTAIMTVLYGGFGAVGYWSKGESVHGIAVFSMRAGVLAQVAAAFIFFQALAQYLVNLNVWTHNLLVLSSRRSKRPSNSGELWDEDNSRAGHMSTGDHSSGHWLAATAFVAAYSAVIAVAVPFFCTLVGLVTSVTYLTTAYTLPAIFALKLFPNMNSVEKWWLKALIPISIILSFIGFVASIKTYMIEASGGEGM</sequence>
<dbReference type="GO" id="GO:0015179">
    <property type="term" value="F:L-amino acid transmembrane transporter activity"/>
    <property type="evidence" value="ECO:0007669"/>
    <property type="project" value="TreeGrafter"/>
</dbReference>
<feature type="transmembrane region" description="Helical" evidence="6">
    <location>
        <begin position="320"/>
        <end position="341"/>
    </location>
</feature>
<evidence type="ECO:0000259" key="7">
    <source>
        <dbReference type="Pfam" id="PF01490"/>
    </source>
</evidence>
<feature type="transmembrane region" description="Helical" evidence="6">
    <location>
        <begin position="287"/>
        <end position="308"/>
    </location>
</feature>
<evidence type="ECO:0000313" key="8">
    <source>
        <dbReference type="EMBL" id="KAG2429051.1"/>
    </source>
</evidence>
<feature type="transmembrane region" description="Helical" evidence="6">
    <location>
        <begin position="425"/>
        <end position="446"/>
    </location>
</feature>
<feature type="transmembrane region" description="Helical" evidence="6">
    <location>
        <begin position="452"/>
        <end position="471"/>
    </location>
</feature>
<accession>A0A835T032</accession>
<feature type="transmembrane region" description="Helical" evidence="6">
    <location>
        <begin position="189"/>
        <end position="208"/>
    </location>
</feature>
<protein>
    <recommendedName>
        <fullName evidence="7">Amino acid transporter transmembrane domain-containing protein</fullName>
    </recommendedName>
</protein>
<evidence type="ECO:0000256" key="2">
    <source>
        <dbReference type="ARBA" id="ARBA00022692"/>
    </source>
</evidence>
<feature type="transmembrane region" description="Helical" evidence="6">
    <location>
        <begin position="347"/>
        <end position="370"/>
    </location>
</feature>
<keyword evidence="2 6" id="KW-0812">Transmembrane</keyword>
<evidence type="ECO:0000313" key="9">
    <source>
        <dbReference type="Proteomes" id="UP000650467"/>
    </source>
</evidence>
<comment type="caution">
    <text evidence="8">The sequence shown here is derived from an EMBL/GenBank/DDBJ whole genome shotgun (WGS) entry which is preliminary data.</text>
</comment>
<comment type="subcellular location">
    <subcellularLocation>
        <location evidence="1">Membrane</location>
        <topology evidence="1">Multi-pass membrane protein</topology>
    </subcellularLocation>
</comment>
<keyword evidence="4 6" id="KW-1133">Transmembrane helix</keyword>
<feature type="transmembrane region" description="Helical" evidence="6">
    <location>
        <begin position="483"/>
        <end position="504"/>
    </location>
</feature>
<keyword evidence="3" id="KW-0813">Transport</keyword>
<keyword evidence="3" id="KW-0029">Amino-acid transport</keyword>
<dbReference type="GO" id="GO:0016020">
    <property type="term" value="C:membrane"/>
    <property type="evidence" value="ECO:0007669"/>
    <property type="project" value="UniProtKB-SubCell"/>
</dbReference>
<evidence type="ECO:0000256" key="1">
    <source>
        <dbReference type="ARBA" id="ARBA00004141"/>
    </source>
</evidence>
<evidence type="ECO:0000256" key="3">
    <source>
        <dbReference type="ARBA" id="ARBA00022970"/>
    </source>
</evidence>
<evidence type="ECO:0000256" key="6">
    <source>
        <dbReference type="SAM" id="Phobius"/>
    </source>
</evidence>
<dbReference type="Pfam" id="PF01490">
    <property type="entry name" value="Aa_trans"/>
    <property type="match status" value="1"/>
</dbReference>
<dbReference type="Proteomes" id="UP000650467">
    <property type="component" value="Unassembled WGS sequence"/>
</dbReference>
<keyword evidence="9" id="KW-1185">Reference proteome</keyword>
<dbReference type="InterPro" id="IPR013057">
    <property type="entry name" value="AA_transpt_TM"/>
</dbReference>
<proteinExistence type="predicted"/>
<dbReference type="AlphaFoldDB" id="A0A835T032"/>
<dbReference type="PANTHER" id="PTHR22950:SF461">
    <property type="entry name" value="AMINO ACID TRANSPORTER TRANSMEMBRANE DOMAIN-CONTAINING PROTEIN"/>
    <property type="match status" value="1"/>
</dbReference>
<name>A0A835T032_CHLIN</name>